<evidence type="ECO:0000256" key="1">
    <source>
        <dbReference type="ARBA" id="ARBA00022801"/>
    </source>
</evidence>
<dbReference type="InterPro" id="IPR001375">
    <property type="entry name" value="Peptidase_S9_cat"/>
</dbReference>
<name>A0A5J4RL62_9ZZZZ</name>
<organism evidence="4">
    <name type="scientific">termite gut metagenome</name>
    <dbReference type="NCBI Taxonomy" id="433724"/>
    <lineage>
        <taxon>unclassified sequences</taxon>
        <taxon>metagenomes</taxon>
        <taxon>organismal metagenomes</taxon>
    </lineage>
</organism>
<dbReference type="Pfam" id="PF00326">
    <property type="entry name" value="Peptidase_S9"/>
    <property type="match status" value="1"/>
</dbReference>
<evidence type="ECO:0000256" key="2">
    <source>
        <dbReference type="SAM" id="Phobius"/>
    </source>
</evidence>
<dbReference type="GO" id="GO:0008236">
    <property type="term" value="F:serine-type peptidase activity"/>
    <property type="evidence" value="ECO:0007669"/>
    <property type="project" value="InterPro"/>
</dbReference>
<comment type="caution">
    <text evidence="4">The sequence shown here is derived from an EMBL/GenBank/DDBJ whole genome shotgun (WGS) entry which is preliminary data.</text>
</comment>
<dbReference type="GO" id="GO:0006508">
    <property type="term" value="P:proteolysis"/>
    <property type="evidence" value="ECO:0007669"/>
    <property type="project" value="InterPro"/>
</dbReference>
<gene>
    <name evidence="4" type="ORF">EZS27_017073</name>
</gene>
<dbReference type="AlphaFoldDB" id="A0A5J4RL62"/>
<dbReference type="SUPFAM" id="SSF53474">
    <property type="entry name" value="alpha/beta-Hydrolases"/>
    <property type="match status" value="1"/>
</dbReference>
<keyword evidence="1 4" id="KW-0378">Hydrolase</keyword>
<dbReference type="EMBL" id="SNRY01000977">
    <property type="protein sequence ID" value="KAA6334627.1"/>
    <property type="molecule type" value="Genomic_DNA"/>
</dbReference>
<keyword evidence="2" id="KW-0472">Membrane</keyword>
<feature type="transmembrane region" description="Helical" evidence="2">
    <location>
        <begin position="24"/>
        <end position="40"/>
    </location>
</feature>
<dbReference type="Gene3D" id="3.40.50.1820">
    <property type="entry name" value="alpha/beta hydrolase"/>
    <property type="match status" value="1"/>
</dbReference>
<keyword evidence="2" id="KW-0812">Transmembrane</keyword>
<dbReference type="PANTHER" id="PTHR48081:SF6">
    <property type="entry name" value="PEPTIDASE S9 PROLYL OLIGOPEPTIDASE CATALYTIC DOMAIN-CONTAINING PROTEIN"/>
    <property type="match status" value="1"/>
</dbReference>
<evidence type="ECO:0000313" key="4">
    <source>
        <dbReference type="EMBL" id="KAA6334627.1"/>
    </source>
</evidence>
<evidence type="ECO:0000259" key="3">
    <source>
        <dbReference type="Pfam" id="PF00326"/>
    </source>
</evidence>
<dbReference type="PANTHER" id="PTHR48081">
    <property type="entry name" value="AB HYDROLASE SUPERFAMILY PROTEIN C4A8.06C"/>
    <property type="match status" value="1"/>
</dbReference>
<dbReference type="GO" id="GO:0046555">
    <property type="term" value="F:acetylxylan esterase activity"/>
    <property type="evidence" value="ECO:0007669"/>
    <property type="project" value="UniProtKB-EC"/>
</dbReference>
<protein>
    <submittedName>
        <fullName evidence="4">Acetylxylan esterase</fullName>
        <ecNumber evidence="4">3.1.1.72</ecNumber>
    </submittedName>
</protein>
<reference evidence="4" key="1">
    <citation type="submission" date="2019-03" db="EMBL/GenBank/DDBJ databases">
        <title>Single cell metagenomics reveals metabolic interactions within the superorganism composed of flagellate Streblomastix strix and complex community of Bacteroidetes bacteria on its surface.</title>
        <authorList>
            <person name="Treitli S.C."/>
            <person name="Kolisko M."/>
            <person name="Husnik F."/>
            <person name="Keeling P."/>
            <person name="Hampl V."/>
        </authorList>
    </citation>
    <scope>NUCLEOTIDE SEQUENCE</scope>
    <source>
        <strain evidence="4">STM</strain>
    </source>
</reference>
<dbReference type="InterPro" id="IPR050300">
    <property type="entry name" value="GDXG_lipolytic_enzyme"/>
</dbReference>
<sequence length="309" mass="34128">MNRTQGEIYVTLVGLISINTMKKTVNITFVLLLISISIVAQNPFKMKIWKDGVPDSNGITTPEMNEGNGRVLNVSDPDITIYPADKTKNTGITVLICPGGGYVQLAMKHEGSDFAEWLAENGITGVVLKYRMPNHHHQIPLEDVQKAMSILRENAASWSINPNKIGVMGFSAGGHLASTLLTHFDSISRPDFGVLFYPVVTSGENLTHKGSFFNLTDETDDKALINYYSNEKQVKPNTPPVLLFHSNDDTAVAPENSTLFYEALRANGISSSLHIFPSGGHGWGFNPDYAYHQLMKDILLDWINMVTML</sequence>
<feature type="domain" description="Peptidase S9 prolyl oligopeptidase catalytic" evidence="3">
    <location>
        <begin position="136"/>
        <end position="295"/>
    </location>
</feature>
<dbReference type="EC" id="3.1.1.72" evidence="4"/>
<proteinExistence type="predicted"/>
<dbReference type="InterPro" id="IPR029058">
    <property type="entry name" value="AB_hydrolase_fold"/>
</dbReference>
<keyword evidence="2" id="KW-1133">Transmembrane helix</keyword>
<accession>A0A5J4RL62</accession>